<evidence type="ECO:0000313" key="2">
    <source>
        <dbReference type="EMBL" id="RIJ31958.1"/>
    </source>
</evidence>
<dbReference type="OrthoDB" id="8476896at2"/>
<comment type="caution">
    <text evidence="2">The sequence shown here is derived from an EMBL/GenBank/DDBJ whole genome shotgun (WGS) entry which is preliminary data.</text>
</comment>
<keyword evidence="1" id="KW-0472">Membrane</keyword>
<feature type="transmembrane region" description="Helical" evidence="1">
    <location>
        <begin position="309"/>
        <end position="327"/>
    </location>
</feature>
<dbReference type="AlphaFoldDB" id="A0A399RL27"/>
<dbReference type="EMBL" id="QWGA01000003">
    <property type="protein sequence ID" value="RIJ31958.1"/>
    <property type="molecule type" value="Genomic_DNA"/>
</dbReference>
<feature type="transmembrane region" description="Helical" evidence="1">
    <location>
        <begin position="20"/>
        <end position="41"/>
    </location>
</feature>
<feature type="transmembrane region" description="Helical" evidence="1">
    <location>
        <begin position="160"/>
        <end position="178"/>
    </location>
</feature>
<protein>
    <submittedName>
        <fullName evidence="2">Uncharacterized protein</fullName>
    </submittedName>
</protein>
<feature type="transmembrane region" description="Helical" evidence="1">
    <location>
        <begin position="129"/>
        <end position="148"/>
    </location>
</feature>
<name>A0A399RL27_9PROT</name>
<feature type="transmembrane region" description="Helical" evidence="1">
    <location>
        <begin position="239"/>
        <end position="261"/>
    </location>
</feature>
<accession>A0A399RL27</accession>
<keyword evidence="1" id="KW-0812">Transmembrane</keyword>
<feature type="transmembrane region" description="Helical" evidence="1">
    <location>
        <begin position="210"/>
        <end position="227"/>
    </location>
</feature>
<keyword evidence="1" id="KW-1133">Transmembrane helix</keyword>
<keyword evidence="3" id="KW-1185">Reference proteome</keyword>
<feature type="transmembrane region" description="Helical" evidence="1">
    <location>
        <begin position="347"/>
        <end position="374"/>
    </location>
</feature>
<reference evidence="2 3" key="1">
    <citation type="submission" date="2018-08" db="EMBL/GenBank/DDBJ databases">
        <title>Henriciella mobilis sp. nov., isolated from seawater.</title>
        <authorList>
            <person name="Cheng H."/>
            <person name="Wu Y.-H."/>
            <person name="Xu X.-W."/>
            <person name="Guo L.-L."/>
        </authorList>
    </citation>
    <scope>NUCLEOTIDE SEQUENCE [LARGE SCALE GENOMIC DNA]</scope>
    <source>
        <strain evidence="2 3">CCUG67844</strain>
    </source>
</reference>
<evidence type="ECO:0000256" key="1">
    <source>
        <dbReference type="SAM" id="Phobius"/>
    </source>
</evidence>
<feature type="transmembrane region" description="Helical" evidence="1">
    <location>
        <begin position="103"/>
        <end position="122"/>
    </location>
</feature>
<sequence length="599" mass="66428">MNSYAERIASHPRSQRAPVFFLILLIVIFYGYGRWAIANYYDAAIPHYDSVGAYLRYFTVLDAVHQYGIIPAIPYAFADALSPLQSIFTLAFSPFLSKSMSSFHLYNTLCFIPAVFGMYAAARSYRCSAGTSVLFTCLLLLPGGMYYWDLGVFDLRRDPGTYFLLVGALFFAIAYFAGDAPSKRRRLAYGICTGVTAGLCLLSRDSAFGLLLGVVIAPAVGMWAINFRRKTVAENFIDLIPVFAAFIPFVFIWGLFVDSMLNRILNPYLFYGAGNDGKTTLVDNAAITFFLITDLGHSYYWLGSKWETVKLMVGFVAIIAGIFFLSRNTPQERHEPQPVSLSATSRSVTLVSIAVFIVLYVNLFLAFAVGWLSVKVRSILEVSAPYYPSMAAFLVICLLGLTFLPRSQRLRVQIASAVLALALISIGMHTRSQTRKPNYPDWFVAAHEGVGQMLANSGGEPYIVAEMANDFRMPAVQLYAVQSGAKPPERLFFHFDGRMHDFNVAGPADPAMNAGFEAAMEEAVLCRADYILTFADLDNYRRPDRSVYLQSFGADVMNRIATKLEAAPKTFYGETPQAPLFRVIDNRAKSACETVEQAG</sequence>
<organism evidence="2 3">
    <name type="scientific">Henriciella algicola</name>
    <dbReference type="NCBI Taxonomy" id="1608422"/>
    <lineage>
        <taxon>Bacteria</taxon>
        <taxon>Pseudomonadati</taxon>
        <taxon>Pseudomonadota</taxon>
        <taxon>Alphaproteobacteria</taxon>
        <taxon>Hyphomonadales</taxon>
        <taxon>Hyphomonadaceae</taxon>
        <taxon>Henriciella</taxon>
    </lineage>
</organism>
<proteinExistence type="predicted"/>
<gene>
    <name evidence="2" type="ORF">D1222_06905</name>
</gene>
<evidence type="ECO:0000313" key="3">
    <source>
        <dbReference type="Proteomes" id="UP000265845"/>
    </source>
</evidence>
<feature type="transmembrane region" description="Helical" evidence="1">
    <location>
        <begin position="386"/>
        <end position="404"/>
    </location>
</feature>
<dbReference type="Proteomes" id="UP000265845">
    <property type="component" value="Unassembled WGS sequence"/>
</dbReference>
<dbReference type="RefSeq" id="WP_119453447.1">
    <property type="nucleotide sequence ID" value="NZ_QWGA01000003.1"/>
</dbReference>
<feature type="transmembrane region" description="Helical" evidence="1">
    <location>
        <begin position="187"/>
        <end position="204"/>
    </location>
</feature>